<comment type="caution">
    <text evidence="2">The sequence shown here is derived from an EMBL/GenBank/DDBJ whole genome shotgun (WGS) entry which is preliminary data.</text>
</comment>
<dbReference type="STRING" id="29655.A0A0K9NJL9"/>
<gene>
    <name evidence="2" type="ORF">ZOSMA_99G00810</name>
</gene>
<dbReference type="PANTHER" id="PTHR33130">
    <property type="entry name" value="PUTATIVE (DUF1639)-RELATED"/>
    <property type="match status" value="1"/>
</dbReference>
<name>A0A0K9NJL9_ZOSMR</name>
<keyword evidence="3" id="KW-1185">Reference proteome</keyword>
<evidence type="ECO:0000313" key="3">
    <source>
        <dbReference type="Proteomes" id="UP000036987"/>
    </source>
</evidence>
<dbReference type="AlphaFoldDB" id="A0A0K9NJL9"/>
<dbReference type="InterPro" id="IPR012438">
    <property type="entry name" value="DUF1639"/>
</dbReference>
<feature type="compositionally biased region" description="Basic and acidic residues" evidence="1">
    <location>
        <begin position="148"/>
        <end position="159"/>
    </location>
</feature>
<protein>
    <submittedName>
        <fullName evidence="2">Uncharacterized protein</fullName>
    </submittedName>
</protein>
<evidence type="ECO:0000256" key="1">
    <source>
        <dbReference type="SAM" id="MobiDB-lite"/>
    </source>
</evidence>
<proteinExistence type="predicted"/>
<sequence length="282" mass="31951">MMISRTWSSSHRSDLMAAQQPPHHQPAKKPAPSSSVSISAVSAPTSSSDKRLKATQSTLHDFSSFPVLKTWGLQRVLRCVKADDEDDHAASDRVSAGEEEVEEGEKKNENKKKKRKKKKKIKTTDSEDEMDQILAMSKRKIKPPLIQEKQEPGSGEKEVPWNLRTRRGCYSRPTVGRNPNSEDEGMYAGCSVRRRSEEDSEEERSGRSKMKMKKKTKFSVVLTKQEIEEDLYSMTGKRASKRPKKRPRALKTQLDQLYPGIYMSEVSPALYEVREPAAAPTE</sequence>
<feature type="compositionally biased region" description="Basic residues" evidence="1">
    <location>
        <begin position="207"/>
        <end position="216"/>
    </location>
</feature>
<feature type="compositionally biased region" description="Basic residues" evidence="1">
    <location>
        <begin position="109"/>
        <end position="121"/>
    </location>
</feature>
<feature type="region of interest" description="Disordered" evidence="1">
    <location>
        <begin position="82"/>
        <end position="216"/>
    </location>
</feature>
<reference evidence="3" key="1">
    <citation type="journal article" date="2016" name="Nature">
        <title>The genome of the seagrass Zostera marina reveals angiosperm adaptation to the sea.</title>
        <authorList>
            <person name="Olsen J.L."/>
            <person name="Rouze P."/>
            <person name="Verhelst B."/>
            <person name="Lin Y.-C."/>
            <person name="Bayer T."/>
            <person name="Collen J."/>
            <person name="Dattolo E."/>
            <person name="De Paoli E."/>
            <person name="Dittami S."/>
            <person name="Maumus F."/>
            <person name="Michel G."/>
            <person name="Kersting A."/>
            <person name="Lauritano C."/>
            <person name="Lohaus R."/>
            <person name="Toepel M."/>
            <person name="Tonon T."/>
            <person name="Vanneste K."/>
            <person name="Amirebrahimi M."/>
            <person name="Brakel J."/>
            <person name="Bostroem C."/>
            <person name="Chovatia M."/>
            <person name="Grimwood J."/>
            <person name="Jenkins J.W."/>
            <person name="Jueterbock A."/>
            <person name="Mraz A."/>
            <person name="Stam W.T."/>
            <person name="Tice H."/>
            <person name="Bornberg-Bauer E."/>
            <person name="Green P.J."/>
            <person name="Pearson G.A."/>
            <person name="Procaccini G."/>
            <person name="Duarte C.M."/>
            <person name="Schmutz J."/>
            <person name="Reusch T.B.H."/>
            <person name="Van de Peer Y."/>
        </authorList>
    </citation>
    <scope>NUCLEOTIDE SEQUENCE [LARGE SCALE GENOMIC DNA]</scope>
    <source>
        <strain evidence="3">cv. Finnish</strain>
    </source>
</reference>
<dbReference type="EMBL" id="LFYR01002227">
    <property type="protein sequence ID" value="KMZ56150.1"/>
    <property type="molecule type" value="Genomic_DNA"/>
</dbReference>
<feature type="compositionally biased region" description="Low complexity" evidence="1">
    <location>
        <begin position="17"/>
        <end position="47"/>
    </location>
</feature>
<dbReference type="PANTHER" id="PTHR33130:SF43">
    <property type="entry name" value="OS01G0688600 PROTEIN"/>
    <property type="match status" value="1"/>
</dbReference>
<accession>A0A0K9NJL9</accession>
<dbReference type="OrthoDB" id="769821at2759"/>
<dbReference type="OMA" id="SHINMES"/>
<evidence type="ECO:0000313" key="2">
    <source>
        <dbReference type="EMBL" id="KMZ56150.1"/>
    </source>
</evidence>
<feature type="compositionally biased region" description="Polar residues" evidence="1">
    <location>
        <begin position="1"/>
        <end position="10"/>
    </location>
</feature>
<organism evidence="2 3">
    <name type="scientific">Zostera marina</name>
    <name type="common">Eelgrass</name>
    <dbReference type="NCBI Taxonomy" id="29655"/>
    <lineage>
        <taxon>Eukaryota</taxon>
        <taxon>Viridiplantae</taxon>
        <taxon>Streptophyta</taxon>
        <taxon>Embryophyta</taxon>
        <taxon>Tracheophyta</taxon>
        <taxon>Spermatophyta</taxon>
        <taxon>Magnoliopsida</taxon>
        <taxon>Liliopsida</taxon>
        <taxon>Zosteraceae</taxon>
        <taxon>Zostera</taxon>
    </lineage>
</organism>
<feature type="region of interest" description="Disordered" evidence="1">
    <location>
        <begin position="1"/>
        <end position="59"/>
    </location>
</feature>
<dbReference type="Proteomes" id="UP000036987">
    <property type="component" value="Unassembled WGS sequence"/>
</dbReference>
<dbReference type="Pfam" id="PF07797">
    <property type="entry name" value="DUF1639"/>
    <property type="match status" value="1"/>
</dbReference>